<evidence type="ECO:0000256" key="1">
    <source>
        <dbReference type="SAM" id="MobiDB-lite"/>
    </source>
</evidence>
<sequence length="297" mass="32852">MRFGYMLSPMQLDRVVEKLRDSGMSGYEAKAYLALLTAGCPLNGYEVAKNSGVPRSTVYETLAKLVVRGAAFEVRVANSDSPAYLALPAESFIAKLRREFDDNIESLATALPKVARAPQANLVHHIRGRANVVDRARELIQRAGDDLFVSIWAEEAGDLENDLRQAVRRGVDVSIVAFGDLGYEVGQFYPHAFSSPEVVLDRLGARLFVVADDRRSVLVGGAYGDDTWAIWSDDPAVVLVAVEFVRHDIAMQVLVNRLGEENVDDLWHTDPTLERLQTGRGSPGLRRQALWTTPEDK</sequence>
<accession>A0A6J7DMV6</accession>
<reference evidence="4" key="1">
    <citation type="submission" date="2020-05" db="EMBL/GenBank/DDBJ databases">
        <authorList>
            <person name="Chiriac C."/>
            <person name="Salcher M."/>
            <person name="Ghai R."/>
            <person name="Kavagutti S V."/>
        </authorList>
    </citation>
    <scope>NUCLEOTIDE SEQUENCE</scope>
</reference>
<evidence type="ECO:0000259" key="2">
    <source>
        <dbReference type="Pfam" id="PF01978"/>
    </source>
</evidence>
<organism evidence="4">
    <name type="scientific">freshwater metagenome</name>
    <dbReference type="NCBI Taxonomy" id="449393"/>
    <lineage>
        <taxon>unclassified sequences</taxon>
        <taxon>metagenomes</taxon>
        <taxon>ecological metagenomes</taxon>
    </lineage>
</organism>
<dbReference type="InterPro" id="IPR036390">
    <property type="entry name" value="WH_DNA-bd_sf"/>
</dbReference>
<protein>
    <submittedName>
        <fullName evidence="4">Unannotated protein</fullName>
    </submittedName>
</protein>
<evidence type="ECO:0000259" key="3">
    <source>
        <dbReference type="Pfam" id="PF11495"/>
    </source>
</evidence>
<dbReference type="AlphaFoldDB" id="A0A6J7DMV6"/>
<dbReference type="Pfam" id="PF01978">
    <property type="entry name" value="TrmB"/>
    <property type="match status" value="1"/>
</dbReference>
<proteinExistence type="predicted"/>
<evidence type="ECO:0000313" key="4">
    <source>
        <dbReference type="EMBL" id="CAB4871927.1"/>
    </source>
</evidence>
<dbReference type="InterPro" id="IPR036388">
    <property type="entry name" value="WH-like_DNA-bd_sf"/>
</dbReference>
<dbReference type="PANTHER" id="PTHR34293">
    <property type="entry name" value="HTH-TYPE TRANSCRIPTIONAL REGULATOR TRMBL2"/>
    <property type="match status" value="1"/>
</dbReference>
<dbReference type="CDD" id="cd09124">
    <property type="entry name" value="PLDc_like_TrmB_middle"/>
    <property type="match status" value="1"/>
</dbReference>
<dbReference type="SUPFAM" id="SSF46785">
    <property type="entry name" value="Winged helix' DNA-binding domain"/>
    <property type="match status" value="1"/>
</dbReference>
<gene>
    <name evidence="4" type="ORF">UFOPK3376_00883</name>
</gene>
<dbReference type="InterPro" id="IPR002831">
    <property type="entry name" value="Tscrpt_reg_TrmB_N"/>
</dbReference>
<dbReference type="SUPFAM" id="SSF56024">
    <property type="entry name" value="Phospholipase D/nuclease"/>
    <property type="match status" value="1"/>
</dbReference>
<dbReference type="EMBL" id="CAFBLP010000016">
    <property type="protein sequence ID" value="CAB4871927.1"/>
    <property type="molecule type" value="Genomic_DNA"/>
</dbReference>
<dbReference type="InterPro" id="IPR021586">
    <property type="entry name" value="Tscrpt_reg_TrmB_C"/>
</dbReference>
<feature type="domain" description="Transcription regulator TrmB N-terminal" evidence="2">
    <location>
        <begin position="19"/>
        <end position="74"/>
    </location>
</feature>
<dbReference type="Gene3D" id="1.10.10.10">
    <property type="entry name" value="Winged helix-like DNA-binding domain superfamily/Winged helix DNA-binding domain"/>
    <property type="match status" value="1"/>
</dbReference>
<dbReference type="Pfam" id="PF11495">
    <property type="entry name" value="Regulator_TrmB"/>
    <property type="match status" value="1"/>
</dbReference>
<dbReference type="PANTHER" id="PTHR34293:SF1">
    <property type="entry name" value="HTH-TYPE TRANSCRIPTIONAL REGULATOR TRMBL2"/>
    <property type="match status" value="1"/>
</dbReference>
<feature type="region of interest" description="Disordered" evidence="1">
    <location>
        <begin position="277"/>
        <end position="297"/>
    </location>
</feature>
<dbReference type="InterPro" id="IPR051797">
    <property type="entry name" value="TrmB-like"/>
</dbReference>
<feature type="domain" description="Transcription regulator TrmB C-terminal" evidence="3">
    <location>
        <begin position="124"/>
        <end position="221"/>
    </location>
</feature>
<name>A0A6J7DMV6_9ZZZZ</name>